<keyword evidence="2 6" id="KW-0812">Transmembrane</keyword>
<evidence type="ECO:0000256" key="5">
    <source>
        <dbReference type="SAM" id="MobiDB-lite"/>
    </source>
</evidence>
<feature type="transmembrane region" description="Helical" evidence="6">
    <location>
        <begin position="43"/>
        <end position="65"/>
    </location>
</feature>
<feature type="transmembrane region" description="Helical" evidence="6">
    <location>
        <begin position="16"/>
        <end position="36"/>
    </location>
</feature>
<evidence type="ECO:0000259" key="7">
    <source>
        <dbReference type="PROSITE" id="PS50801"/>
    </source>
</evidence>
<feature type="domain" description="STAS" evidence="7">
    <location>
        <begin position="434"/>
        <end position="509"/>
    </location>
</feature>
<dbReference type="InterPro" id="IPR001902">
    <property type="entry name" value="SLC26A/SulP_fam"/>
</dbReference>
<name>A0ABX7G5N2_9GAMM</name>
<dbReference type="EMBL" id="CP069213">
    <property type="protein sequence ID" value="QRH02498.1"/>
    <property type="molecule type" value="Genomic_DNA"/>
</dbReference>
<organism evidence="8 9">
    <name type="scientific">Shewanella litorisediminis</name>
    <dbReference type="NCBI Taxonomy" id="1173586"/>
    <lineage>
        <taxon>Bacteria</taxon>
        <taxon>Pseudomonadati</taxon>
        <taxon>Pseudomonadota</taxon>
        <taxon>Gammaproteobacteria</taxon>
        <taxon>Alteromonadales</taxon>
        <taxon>Shewanellaceae</taxon>
        <taxon>Shewanella</taxon>
    </lineage>
</organism>
<evidence type="ECO:0000256" key="2">
    <source>
        <dbReference type="ARBA" id="ARBA00022692"/>
    </source>
</evidence>
<keyword evidence="3 6" id="KW-1133">Transmembrane helix</keyword>
<sequence>MPIFNAFDSKSRTSDIMGGVTAAIVSLPLALAFGVASGAGAQAGIYGALLVGLFAALFGGTRTLISEPTGPMTVVTTAVIASFTATHPDKGLAMAFTVVMLAGLVQIILGALKFGRYITLMPYSVISGFMSGIGVLLIILQLPNLVGVAGISGGAVGVIEALPTLISNIKWQELALALSALALMQIVPKLIKMRLPPQLLALVFCTLASVLLLDIEDVRRIGEINIGLPSLVIPTFTYGELTHMLVSAVMLGALGCIDSLITAVIADRLTRVEHDSNKELIGQGLGNIASGLCGGLPGAGSTMGTVVNIQAGASSAFAGVVRVLTLLIVFSLAAGIVEYIPMAVLAAIAFKVGLNILDWAFVKRAHQLSHSAAMTMYVVMVLTVFVDLIVAVGVGMFIANLITIDRLSQLQERNINAINDSGEASDMRPNEKRLLDAINEKSNTLLLSLSGPMIFGVAKTLQRESIAVKSAETLVLDLCRVPYMDSTTGLAIENVLLDAKDCGCNVYLVVPRKYKWEANFVDHHSDLPIFHSRADALSNLAASLGIEVDELNAKAASSKSGSGSAGKTTSGSASV</sequence>
<evidence type="ECO:0000256" key="1">
    <source>
        <dbReference type="ARBA" id="ARBA00004141"/>
    </source>
</evidence>
<dbReference type="SUPFAM" id="SSF52091">
    <property type="entry name" value="SpoIIaa-like"/>
    <property type="match status" value="1"/>
</dbReference>
<feature type="transmembrane region" description="Helical" evidence="6">
    <location>
        <begin position="316"/>
        <end position="337"/>
    </location>
</feature>
<evidence type="ECO:0000313" key="9">
    <source>
        <dbReference type="Proteomes" id="UP000596252"/>
    </source>
</evidence>
<feature type="transmembrane region" description="Helical" evidence="6">
    <location>
        <begin position="197"/>
        <end position="215"/>
    </location>
</feature>
<feature type="transmembrane region" description="Helical" evidence="6">
    <location>
        <begin position="92"/>
        <end position="112"/>
    </location>
</feature>
<reference evidence="8 9" key="1">
    <citation type="journal article" date="2012" name="Antonie Van Leeuwenhoek">
        <title>Shewanella litorisediminis sp. nov., a gammaproteobacterium isolated from a tidal flat sediment.</title>
        <authorList>
            <person name="Lee M.H."/>
            <person name="Yoon J.H."/>
        </authorList>
    </citation>
    <scope>NUCLEOTIDE SEQUENCE [LARGE SCALE GENOMIC DNA]</scope>
    <source>
        <strain evidence="8 9">SMK1-12</strain>
    </source>
</reference>
<dbReference type="Gene3D" id="3.30.750.24">
    <property type="entry name" value="STAS domain"/>
    <property type="match status" value="1"/>
</dbReference>
<dbReference type="Pfam" id="PF01740">
    <property type="entry name" value="STAS"/>
    <property type="match status" value="1"/>
</dbReference>
<feature type="transmembrane region" description="Helical" evidence="6">
    <location>
        <begin position="374"/>
        <end position="399"/>
    </location>
</feature>
<proteinExistence type="predicted"/>
<feature type="transmembrane region" description="Helical" evidence="6">
    <location>
        <begin position="343"/>
        <end position="362"/>
    </location>
</feature>
<accession>A0ABX7G5N2</accession>
<keyword evidence="9" id="KW-1185">Reference proteome</keyword>
<dbReference type="PROSITE" id="PS50801">
    <property type="entry name" value="STAS"/>
    <property type="match status" value="1"/>
</dbReference>
<protein>
    <submittedName>
        <fullName evidence="8">SulP family inorganic anion transporter</fullName>
    </submittedName>
</protein>
<dbReference type="RefSeq" id="WP_203326105.1">
    <property type="nucleotide sequence ID" value="NZ_CP069213.1"/>
</dbReference>
<gene>
    <name evidence="8" type="ORF">JQC75_03480</name>
</gene>
<feature type="region of interest" description="Disordered" evidence="5">
    <location>
        <begin position="555"/>
        <end position="575"/>
    </location>
</feature>
<keyword evidence="4 6" id="KW-0472">Membrane</keyword>
<evidence type="ECO:0000313" key="8">
    <source>
        <dbReference type="EMBL" id="QRH02498.1"/>
    </source>
</evidence>
<comment type="subcellular location">
    <subcellularLocation>
        <location evidence="1">Membrane</location>
        <topology evidence="1">Multi-pass membrane protein</topology>
    </subcellularLocation>
</comment>
<feature type="transmembrane region" description="Helical" evidence="6">
    <location>
        <begin position="245"/>
        <end position="266"/>
    </location>
</feature>
<dbReference type="PANTHER" id="PTHR11814">
    <property type="entry name" value="SULFATE TRANSPORTER"/>
    <property type="match status" value="1"/>
</dbReference>
<dbReference type="InterPro" id="IPR036513">
    <property type="entry name" value="STAS_dom_sf"/>
</dbReference>
<feature type="transmembrane region" description="Helical" evidence="6">
    <location>
        <begin position="119"/>
        <end position="139"/>
    </location>
</feature>
<evidence type="ECO:0000256" key="3">
    <source>
        <dbReference type="ARBA" id="ARBA00022989"/>
    </source>
</evidence>
<evidence type="ECO:0000256" key="4">
    <source>
        <dbReference type="ARBA" id="ARBA00023136"/>
    </source>
</evidence>
<evidence type="ECO:0000256" key="6">
    <source>
        <dbReference type="SAM" id="Phobius"/>
    </source>
</evidence>
<dbReference type="InterPro" id="IPR011547">
    <property type="entry name" value="SLC26A/SulP_dom"/>
</dbReference>
<feature type="transmembrane region" description="Helical" evidence="6">
    <location>
        <begin position="145"/>
        <end position="162"/>
    </location>
</feature>
<dbReference type="Pfam" id="PF00916">
    <property type="entry name" value="Sulfate_transp"/>
    <property type="match status" value="1"/>
</dbReference>
<dbReference type="Proteomes" id="UP000596252">
    <property type="component" value="Chromosome"/>
</dbReference>
<dbReference type="InterPro" id="IPR002645">
    <property type="entry name" value="STAS_dom"/>
</dbReference>